<organism evidence="1 2">
    <name type="scientific">Halteria grandinella</name>
    <dbReference type="NCBI Taxonomy" id="5974"/>
    <lineage>
        <taxon>Eukaryota</taxon>
        <taxon>Sar</taxon>
        <taxon>Alveolata</taxon>
        <taxon>Ciliophora</taxon>
        <taxon>Intramacronucleata</taxon>
        <taxon>Spirotrichea</taxon>
        <taxon>Stichotrichia</taxon>
        <taxon>Sporadotrichida</taxon>
        <taxon>Halteriidae</taxon>
        <taxon>Halteria</taxon>
    </lineage>
</organism>
<dbReference type="AlphaFoldDB" id="A0A8J8NS90"/>
<sequence>MWKLNDKSCMINQLRTLEYVWVQLLLFRTSRQFRNYLVIWRDQLRALCKDESLCEDLNLYCYQCQPKEFYYEDNYQQIINRIINLDFMVRVTIHVFPGSAPFSLYKILELQAGQKFRVKSLQVKSDFDVEDRIHKYLNQYIAQMFGIKEYNIKLRITNLPIDEDLALIKYKHLTLVLSSSMLVYFQVEELLNLKKLNIMVESSELFQIIFSDLSQKYPLTKFVVTIINPNIKKFEKFYENYRELFTVQDCKLKLEIKENKEFEDNLEYMFDKIYNQIPQNIRIKLKLSQKYFNSRYLGLFQHRMEGRLEISEFNFYKHDSFYSQLQVRSFNFNQSECMPKLNLNLASIAQFKIKEQLDIKINQSIIVSPCDAVLKSPKYIKIDCRGCSNWNEVINSILLSLTEVELIIGLQIQIDTAFHVEERQKEAINSIYEFIDRCRSIQKLDIPYINEASSLALLREVLDSKQDTLKYLKLKLMRIDGTLGLYGGGFNLMHELITHVSKNMHQLRYIDVDVFCSIDYVRNNIDTFQLMNIIKPINVRIGFFGNKDHPKELLYGSKLSQLVLYE</sequence>
<proteinExistence type="predicted"/>
<dbReference type="Proteomes" id="UP000785679">
    <property type="component" value="Unassembled WGS sequence"/>
</dbReference>
<protein>
    <submittedName>
        <fullName evidence="1">Uncharacterized protein</fullName>
    </submittedName>
</protein>
<evidence type="ECO:0000313" key="2">
    <source>
        <dbReference type="Proteomes" id="UP000785679"/>
    </source>
</evidence>
<comment type="caution">
    <text evidence="1">The sequence shown here is derived from an EMBL/GenBank/DDBJ whole genome shotgun (WGS) entry which is preliminary data.</text>
</comment>
<name>A0A8J8NS90_HALGN</name>
<gene>
    <name evidence="1" type="ORF">FGO68_gene635</name>
</gene>
<reference evidence="1" key="1">
    <citation type="submission" date="2019-06" db="EMBL/GenBank/DDBJ databases">
        <authorList>
            <person name="Zheng W."/>
        </authorList>
    </citation>
    <scope>NUCLEOTIDE SEQUENCE</scope>
    <source>
        <strain evidence="1">QDHG01</strain>
    </source>
</reference>
<keyword evidence="2" id="KW-1185">Reference proteome</keyword>
<evidence type="ECO:0000313" key="1">
    <source>
        <dbReference type="EMBL" id="TNV80573.1"/>
    </source>
</evidence>
<dbReference type="EMBL" id="RRYP01007335">
    <property type="protein sequence ID" value="TNV80573.1"/>
    <property type="molecule type" value="Genomic_DNA"/>
</dbReference>
<accession>A0A8J8NS90</accession>